<dbReference type="RefSeq" id="WP_209458171.1">
    <property type="nucleotide sequence ID" value="NZ_JAGGKC010000002.1"/>
</dbReference>
<accession>A0ABS4G052</accession>
<reference evidence="1 2" key="1">
    <citation type="submission" date="2021-03" db="EMBL/GenBank/DDBJ databases">
        <title>Genomic Encyclopedia of Type Strains, Phase IV (KMG-IV): sequencing the most valuable type-strain genomes for metagenomic binning, comparative biology and taxonomic classification.</title>
        <authorList>
            <person name="Goeker M."/>
        </authorList>
    </citation>
    <scope>NUCLEOTIDE SEQUENCE [LARGE SCALE GENOMIC DNA]</scope>
    <source>
        <strain evidence="1 2">DSM 6139</strain>
    </source>
</reference>
<comment type="caution">
    <text evidence="1">The sequence shown here is derived from an EMBL/GenBank/DDBJ whole genome shotgun (WGS) entry which is preliminary data.</text>
</comment>
<dbReference type="InterPro" id="IPR036102">
    <property type="entry name" value="OsmC/Ohrsf"/>
</dbReference>
<dbReference type="InterPro" id="IPR015946">
    <property type="entry name" value="KH_dom-like_a/b"/>
</dbReference>
<organism evidence="1 2">
    <name type="scientific">Youngiibacter multivorans</name>
    <dbReference type="NCBI Taxonomy" id="937251"/>
    <lineage>
        <taxon>Bacteria</taxon>
        <taxon>Bacillati</taxon>
        <taxon>Bacillota</taxon>
        <taxon>Clostridia</taxon>
        <taxon>Eubacteriales</taxon>
        <taxon>Clostridiaceae</taxon>
        <taxon>Youngiibacter</taxon>
    </lineage>
</organism>
<gene>
    <name evidence="1" type="ORF">J2Z34_000394</name>
</gene>
<evidence type="ECO:0000313" key="1">
    <source>
        <dbReference type="EMBL" id="MBP1917923.1"/>
    </source>
</evidence>
<proteinExistence type="predicted"/>
<name>A0ABS4G052_9CLOT</name>
<sequence length="139" mass="14969">MIYVNKATWNGGFEGNTVCQNGIEMEFSATPMQRGKAGVMTPEDALMMAVNISFQISVVIEMEKAGLEMAAYECKAEGESEDEGKEFHTIRLMPKVTICGAGTEEKAIAALKLAADNSPVTASLKSEIVLEPEIVTIGY</sequence>
<keyword evidence="2" id="KW-1185">Reference proteome</keyword>
<protein>
    <submittedName>
        <fullName evidence="1">OsmC-like protein</fullName>
    </submittedName>
</protein>
<dbReference type="Proteomes" id="UP001519271">
    <property type="component" value="Unassembled WGS sequence"/>
</dbReference>
<dbReference type="SUPFAM" id="SSF82784">
    <property type="entry name" value="OsmC-like"/>
    <property type="match status" value="1"/>
</dbReference>
<dbReference type="EMBL" id="JAGGKC010000002">
    <property type="protein sequence ID" value="MBP1917923.1"/>
    <property type="molecule type" value="Genomic_DNA"/>
</dbReference>
<evidence type="ECO:0000313" key="2">
    <source>
        <dbReference type="Proteomes" id="UP001519271"/>
    </source>
</evidence>
<dbReference type="Pfam" id="PF02566">
    <property type="entry name" value="OsmC"/>
    <property type="match status" value="1"/>
</dbReference>
<dbReference type="InterPro" id="IPR003718">
    <property type="entry name" value="OsmC/Ohr_fam"/>
</dbReference>
<dbReference type="Gene3D" id="3.30.300.20">
    <property type="match status" value="1"/>
</dbReference>